<keyword evidence="3" id="KW-1185">Reference proteome</keyword>
<gene>
    <name evidence="2" type="ORF">OLC1_LOCUS22844</name>
</gene>
<reference evidence="2" key="1">
    <citation type="submission" date="2023-03" db="EMBL/GenBank/DDBJ databases">
        <authorList>
            <person name="Julca I."/>
        </authorList>
    </citation>
    <scope>NUCLEOTIDE SEQUENCE</scope>
</reference>
<evidence type="ECO:0000313" key="2">
    <source>
        <dbReference type="EMBL" id="CAI9116585.1"/>
    </source>
</evidence>
<organism evidence="2 3">
    <name type="scientific">Oldenlandia corymbosa var. corymbosa</name>
    <dbReference type="NCBI Taxonomy" id="529605"/>
    <lineage>
        <taxon>Eukaryota</taxon>
        <taxon>Viridiplantae</taxon>
        <taxon>Streptophyta</taxon>
        <taxon>Embryophyta</taxon>
        <taxon>Tracheophyta</taxon>
        <taxon>Spermatophyta</taxon>
        <taxon>Magnoliopsida</taxon>
        <taxon>eudicotyledons</taxon>
        <taxon>Gunneridae</taxon>
        <taxon>Pentapetalae</taxon>
        <taxon>asterids</taxon>
        <taxon>lamiids</taxon>
        <taxon>Gentianales</taxon>
        <taxon>Rubiaceae</taxon>
        <taxon>Rubioideae</taxon>
        <taxon>Spermacoceae</taxon>
        <taxon>Hedyotis-Oldenlandia complex</taxon>
        <taxon>Oldenlandia</taxon>
    </lineage>
</organism>
<evidence type="ECO:0000313" key="3">
    <source>
        <dbReference type="Proteomes" id="UP001161247"/>
    </source>
</evidence>
<evidence type="ECO:0000256" key="1">
    <source>
        <dbReference type="SAM" id="MobiDB-lite"/>
    </source>
</evidence>
<dbReference type="Proteomes" id="UP001161247">
    <property type="component" value="Chromosome 8"/>
</dbReference>
<feature type="compositionally biased region" description="Basic and acidic residues" evidence="1">
    <location>
        <begin position="94"/>
        <end position="106"/>
    </location>
</feature>
<protein>
    <submittedName>
        <fullName evidence="2">OLC1v1017771C1</fullName>
    </submittedName>
</protein>
<proteinExistence type="predicted"/>
<accession>A0AAV1EA67</accession>
<dbReference type="EMBL" id="OX459125">
    <property type="protein sequence ID" value="CAI9116585.1"/>
    <property type="molecule type" value="Genomic_DNA"/>
</dbReference>
<feature type="compositionally biased region" description="Basic residues" evidence="1">
    <location>
        <begin position="107"/>
        <end position="117"/>
    </location>
</feature>
<dbReference type="AlphaFoldDB" id="A0AAV1EA67"/>
<sequence>MMLKLSTLPQKKGKKTFAEIFAGPVPTAFQYKEPPELKNVKKETYKAQTVMPSTNETLNEIHASIALTAPRLYQHYGMPVPAYIRDGWFIHSSKDQQDAQNKDTKVKGNKKGKGKQS</sequence>
<feature type="region of interest" description="Disordered" evidence="1">
    <location>
        <begin position="94"/>
        <end position="117"/>
    </location>
</feature>
<name>A0AAV1EA67_OLDCO</name>